<name>A0AA35WGI0_GEOBA</name>
<organism evidence="2 3">
    <name type="scientific">Geodia barretti</name>
    <name type="common">Barrett's horny sponge</name>
    <dbReference type="NCBI Taxonomy" id="519541"/>
    <lineage>
        <taxon>Eukaryota</taxon>
        <taxon>Metazoa</taxon>
        <taxon>Porifera</taxon>
        <taxon>Demospongiae</taxon>
        <taxon>Heteroscleromorpha</taxon>
        <taxon>Tetractinellida</taxon>
        <taxon>Astrophorina</taxon>
        <taxon>Geodiidae</taxon>
        <taxon>Geodia</taxon>
    </lineage>
</organism>
<dbReference type="AlphaFoldDB" id="A0AA35WGI0"/>
<protein>
    <submittedName>
        <fullName evidence="2">Uncharacterized protein</fullName>
    </submittedName>
</protein>
<sequence>MSCNETETNSRHSRNSRLHLATSLYLQSLLGSGADEAEVKRRWRRSTGLPRMDQSTLPSTMPRGLLAPPPPLRTALPPPHAGGMAHTPVHQPTPELLRSRRAQGCRHHHSTFSPGSSWSTQAPARTPTILPFLRPPPQEDTREARGACEMDTTRYPSPCPKPAVAPREGPAVCWWSGRRDGDSHSTQGDYLHAQHSSISQQIQGAISPGHSPSSGGLAGEVDPESPLRLARAMHGVCGTQTEVGLSSTSSGILPALSQWPVYCLLAEKETSLGHRSAAELVLPCD</sequence>
<feature type="compositionally biased region" description="Low complexity" evidence="1">
    <location>
        <begin position="195"/>
        <end position="207"/>
    </location>
</feature>
<dbReference type="Proteomes" id="UP001174909">
    <property type="component" value="Unassembled WGS sequence"/>
</dbReference>
<comment type="caution">
    <text evidence="2">The sequence shown here is derived from an EMBL/GenBank/DDBJ whole genome shotgun (WGS) entry which is preliminary data.</text>
</comment>
<proteinExistence type="predicted"/>
<evidence type="ECO:0000313" key="2">
    <source>
        <dbReference type="EMBL" id="CAI8019674.1"/>
    </source>
</evidence>
<evidence type="ECO:0000313" key="3">
    <source>
        <dbReference type="Proteomes" id="UP001174909"/>
    </source>
</evidence>
<feature type="region of interest" description="Disordered" evidence="1">
    <location>
        <begin position="35"/>
        <end position="67"/>
    </location>
</feature>
<evidence type="ECO:0000256" key="1">
    <source>
        <dbReference type="SAM" id="MobiDB-lite"/>
    </source>
</evidence>
<gene>
    <name evidence="2" type="ORF">GBAR_LOCUS11814</name>
</gene>
<dbReference type="EMBL" id="CASHTH010001769">
    <property type="protein sequence ID" value="CAI8019674.1"/>
    <property type="molecule type" value="Genomic_DNA"/>
</dbReference>
<accession>A0AA35WGI0</accession>
<feature type="region of interest" description="Disordered" evidence="1">
    <location>
        <begin position="195"/>
        <end position="222"/>
    </location>
</feature>
<reference evidence="2" key="1">
    <citation type="submission" date="2023-03" db="EMBL/GenBank/DDBJ databases">
        <authorList>
            <person name="Steffen K."/>
            <person name="Cardenas P."/>
        </authorList>
    </citation>
    <scope>NUCLEOTIDE SEQUENCE</scope>
</reference>
<keyword evidence="3" id="KW-1185">Reference proteome</keyword>